<dbReference type="AlphaFoldDB" id="A0A1H2LCS5"/>
<evidence type="ECO:0000259" key="8">
    <source>
        <dbReference type="PROSITE" id="PS50850"/>
    </source>
</evidence>
<feature type="transmembrane region" description="Helical" evidence="7">
    <location>
        <begin position="148"/>
        <end position="170"/>
    </location>
</feature>
<evidence type="ECO:0000313" key="9">
    <source>
        <dbReference type="EMBL" id="SDU78642.1"/>
    </source>
</evidence>
<dbReference type="Gene3D" id="1.20.1250.20">
    <property type="entry name" value="MFS general substrate transporter like domains"/>
    <property type="match status" value="1"/>
</dbReference>
<feature type="transmembrane region" description="Helical" evidence="7">
    <location>
        <begin position="342"/>
        <end position="361"/>
    </location>
</feature>
<gene>
    <name evidence="9" type="ORF">SAMN04488548_13655</name>
</gene>
<feature type="transmembrane region" description="Helical" evidence="7">
    <location>
        <begin position="445"/>
        <end position="465"/>
    </location>
</feature>
<dbReference type="NCBIfam" id="TIGR00711">
    <property type="entry name" value="efflux_EmrB"/>
    <property type="match status" value="1"/>
</dbReference>
<dbReference type="InterPro" id="IPR011701">
    <property type="entry name" value="MFS"/>
</dbReference>
<keyword evidence="3" id="KW-1003">Cell membrane</keyword>
<keyword evidence="5 7" id="KW-1133">Transmembrane helix</keyword>
<evidence type="ECO:0000256" key="2">
    <source>
        <dbReference type="ARBA" id="ARBA00022448"/>
    </source>
</evidence>
<dbReference type="RefSeq" id="WP_074853399.1">
    <property type="nucleotide sequence ID" value="NZ_FNLM01000036.1"/>
</dbReference>
<dbReference type="Gene3D" id="1.20.1720.10">
    <property type="entry name" value="Multidrug resistance protein D"/>
    <property type="match status" value="1"/>
</dbReference>
<feature type="transmembrane region" description="Helical" evidence="7">
    <location>
        <begin position="23"/>
        <end position="46"/>
    </location>
</feature>
<evidence type="ECO:0000256" key="1">
    <source>
        <dbReference type="ARBA" id="ARBA00004651"/>
    </source>
</evidence>
<feature type="transmembrane region" description="Helical" evidence="7">
    <location>
        <begin position="115"/>
        <end position="136"/>
    </location>
</feature>
<feature type="transmembrane region" description="Helical" evidence="7">
    <location>
        <begin position="306"/>
        <end position="330"/>
    </location>
</feature>
<feature type="transmembrane region" description="Helical" evidence="7">
    <location>
        <begin position="66"/>
        <end position="82"/>
    </location>
</feature>
<evidence type="ECO:0000256" key="5">
    <source>
        <dbReference type="ARBA" id="ARBA00022989"/>
    </source>
</evidence>
<dbReference type="Pfam" id="PF07690">
    <property type="entry name" value="MFS_1"/>
    <property type="match status" value="1"/>
</dbReference>
<reference evidence="9 10" key="1">
    <citation type="submission" date="2016-10" db="EMBL/GenBank/DDBJ databases">
        <authorList>
            <person name="de Groot N.N."/>
        </authorList>
    </citation>
    <scope>NUCLEOTIDE SEQUENCE [LARGE SCALE GENOMIC DNA]</scope>
    <source>
        <strain evidence="9 10">DSM 44215</strain>
    </source>
</reference>
<dbReference type="OrthoDB" id="7375466at2"/>
<dbReference type="Proteomes" id="UP000183180">
    <property type="component" value="Unassembled WGS sequence"/>
</dbReference>
<dbReference type="EMBL" id="FNLM01000036">
    <property type="protein sequence ID" value="SDU78642.1"/>
    <property type="molecule type" value="Genomic_DNA"/>
</dbReference>
<evidence type="ECO:0000256" key="7">
    <source>
        <dbReference type="SAM" id="Phobius"/>
    </source>
</evidence>
<dbReference type="SUPFAM" id="SSF103473">
    <property type="entry name" value="MFS general substrate transporter"/>
    <property type="match status" value="1"/>
</dbReference>
<organism evidence="9 10">
    <name type="scientific">Gordonia westfalica</name>
    <dbReference type="NCBI Taxonomy" id="158898"/>
    <lineage>
        <taxon>Bacteria</taxon>
        <taxon>Bacillati</taxon>
        <taxon>Actinomycetota</taxon>
        <taxon>Actinomycetes</taxon>
        <taxon>Mycobacteriales</taxon>
        <taxon>Gordoniaceae</taxon>
        <taxon>Gordonia</taxon>
    </lineage>
</organism>
<dbReference type="PANTHER" id="PTHR42718:SF42">
    <property type="entry name" value="EXPORT PROTEIN"/>
    <property type="match status" value="1"/>
</dbReference>
<dbReference type="PROSITE" id="PS50850">
    <property type="entry name" value="MFS"/>
    <property type="match status" value="1"/>
</dbReference>
<feature type="transmembrane region" description="Helical" evidence="7">
    <location>
        <begin position="236"/>
        <end position="258"/>
    </location>
</feature>
<evidence type="ECO:0000256" key="6">
    <source>
        <dbReference type="ARBA" id="ARBA00023136"/>
    </source>
</evidence>
<dbReference type="InterPro" id="IPR020846">
    <property type="entry name" value="MFS_dom"/>
</dbReference>
<dbReference type="CDD" id="cd17321">
    <property type="entry name" value="MFS_MMR_MDR_like"/>
    <property type="match status" value="1"/>
</dbReference>
<comment type="subcellular location">
    <subcellularLocation>
        <location evidence="1">Cell membrane</location>
        <topology evidence="1">Multi-pass membrane protein</topology>
    </subcellularLocation>
</comment>
<keyword evidence="4 7" id="KW-0812">Transmembrane</keyword>
<accession>A0A1H2LCS5</accession>
<protein>
    <submittedName>
        <fullName evidence="9">Drug resistance transporter, EmrB/QacA subfamily</fullName>
    </submittedName>
</protein>
<feature type="transmembrane region" description="Helical" evidence="7">
    <location>
        <begin position="367"/>
        <end position="394"/>
    </location>
</feature>
<dbReference type="PRINTS" id="PR01036">
    <property type="entry name" value="TCRTETB"/>
</dbReference>
<feature type="domain" description="Major facilitator superfamily (MFS) profile" evidence="8">
    <location>
        <begin position="24"/>
        <end position="468"/>
    </location>
</feature>
<dbReference type="InterPro" id="IPR004638">
    <property type="entry name" value="EmrB-like"/>
</dbReference>
<feature type="transmembrane region" description="Helical" evidence="7">
    <location>
        <begin position="415"/>
        <end position="433"/>
    </location>
</feature>
<feature type="transmembrane region" description="Helical" evidence="7">
    <location>
        <begin position="210"/>
        <end position="230"/>
    </location>
</feature>
<proteinExistence type="predicted"/>
<feature type="transmembrane region" description="Helical" evidence="7">
    <location>
        <begin position="176"/>
        <end position="198"/>
    </location>
</feature>
<keyword evidence="2" id="KW-0813">Transport</keyword>
<sequence length="495" mass="49865">MTANHPADASPVGIPAASTAGRWLIVAAVLGSGVAFLDGTVVNVALPSIARDLGTDLRGQQWVLDGYLLTLSSLLLLGGVAGDRYGRRLIFTGGLAMFTVATIGCGVAPTIEWLVVARLVQGVAAAAVVPGSLALINAEIAPEDRGAAVGLWAGMSGATSALGPFVGGWLVDAASWRWAFFLSVPLALAALVISIRHVPESRDPSAPPRLDVAGSVTMALGLAGLIFALIEGPSSGWSAGTTAAGLVGVAALVAFVVIETRVRSPLLPLRLFRSSQFTGANLTTLLVYAALGGALFLLALQLQQSLGYSAFEAGAAMFPSTFIMLFGSPLVGKLAQTTGPRLPMTVGPLIAAGGFALMSRVQPGTDYLAHVLPGVLLFGLGMTVTVAPLTAAALGAVDDALAGTASGVNNAVARVAGLLAVAVLPAVAGIHAGPGEPLGDGFRTAMYICAAFCAVGGLVAALTISSGAGFRPQVRAGMDTACQDACTRREQPANP</sequence>
<name>A0A1H2LCS5_9ACTN</name>
<evidence type="ECO:0000256" key="3">
    <source>
        <dbReference type="ARBA" id="ARBA00022475"/>
    </source>
</evidence>
<keyword evidence="6 7" id="KW-0472">Membrane</keyword>
<feature type="transmembrane region" description="Helical" evidence="7">
    <location>
        <begin position="279"/>
        <end position="300"/>
    </location>
</feature>
<dbReference type="PANTHER" id="PTHR42718">
    <property type="entry name" value="MAJOR FACILITATOR SUPERFAMILY MULTIDRUG TRANSPORTER MFSC"/>
    <property type="match status" value="1"/>
</dbReference>
<dbReference type="GO" id="GO:0022857">
    <property type="term" value="F:transmembrane transporter activity"/>
    <property type="evidence" value="ECO:0007669"/>
    <property type="project" value="InterPro"/>
</dbReference>
<evidence type="ECO:0000256" key="4">
    <source>
        <dbReference type="ARBA" id="ARBA00022692"/>
    </source>
</evidence>
<evidence type="ECO:0000313" key="10">
    <source>
        <dbReference type="Proteomes" id="UP000183180"/>
    </source>
</evidence>
<dbReference type="GO" id="GO:0005886">
    <property type="term" value="C:plasma membrane"/>
    <property type="evidence" value="ECO:0007669"/>
    <property type="project" value="UniProtKB-SubCell"/>
</dbReference>
<feature type="transmembrane region" description="Helical" evidence="7">
    <location>
        <begin position="89"/>
        <end position="109"/>
    </location>
</feature>
<dbReference type="InterPro" id="IPR036259">
    <property type="entry name" value="MFS_trans_sf"/>
</dbReference>
<dbReference type="STRING" id="158898.SAMN04488548_13655"/>